<dbReference type="SUPFAM" id="SSF53756">
    <property type="entry name" value="UDP-Glycosyltransferase/glycogen phosphorylase"/>
    <property type="match status" value="2"/>
</dbReference>
<evidence type="ECO:0008006" key="5">
    <source>
        <dbReference type="Google" id="ProtNLM"/>
    </source>
</evidence>
<accession>A0A1G2MTR9</accession>
<evidence type="ECO:0000259" key="2">
    <source>
        <dbReference type="Pfam" id="PF13439"/>
    </source>
</evidence>
<dbReference type="AlphaFoldDB" id="A0A1G2MTR9"/>
<dbReference type="CDD" id="cd03801">
    <property type="entry name" value="GT4_PimA-like"/>
    <property type="match status" value="2"/>
</dbReference>
<name>A0A1G2MTR9_9BACT</name>
<dbReference type="InterPro" id="IPR001296">
    <property type="entry name" value="Glyco_trans_1"/>
</dbReference>
<dbReference type="Pfam" id="PF13439">
    <property type="entry name" value="Glyco_transf_4"/>
    <property type="match status" value="1"/>
</dbReference>
<evidence type="ECO:0000313" key="3">
    <source>
        <dbReference type="EMBL" id="OHA26462.1"/>
    </source>
</evidence>
<feature type="domain" description="Glycosyltransferase subfamily 4-like N-terminal" evidence="2">
    <location>
        <begin position="15"/>
        <end position="187"/>
    </location>
</feature>
<feature type="domain" description="Glycosyl transferase family 1" evidence="1">
    <location>
        <begin position="197"/>
        <end position="353"/>
    </location>
</feature>
<dbReference type="GO" id="GO:0016757">
    <property type="term" value="F:glycosyltransferase activity"/>
    <property type="evidence" value="ECO:0007669"/>
    <property type="project" value="InterPro"/>
</dbReference>
<dbReference type="InterPro" id="IPR050194">
    <property type="entry name" value="Glycosyltransferase_grp1"/>
</dbReference>
<dbReference type="InterPro" id="IPR028098">
    <property type="entry name" value="Glyco_trans_4-like_N"/>
</dbReference>
<organism evidence="3 4">
    <name type="scientific">Candidatus Taylorbacteria bacterium RIFCSPHIGHO2_02_FULL_46_13</name>
    <dbReference type="NCBI Taxonomy" id="1802312"/>
    <lineage>
        <taxon>Bacteria</taxon>
        <taxon>Candidatus Tayloriibacteriota</taxon>
    </lineage>
</organism>
<dbReference type="PANTHER" id="PTHR45947:SF14">
    <property type="entry name" value="SLL1723 PROTEIN"/>
    <property type="match status" value="1"/>
</dbReference>
<sequence>MKKVLIFSTNYLPNIGGAELAIKEITDRLPDIDFDLITPRYRVSLAKCEKIGRVWVYRVGLGTRLDKFLIPITGFFKGLRLHREHAYDSVWCMMASQASVAAAFFKMVKPRIPLVLTVQEGDEEGHLARYALGVPFLYRLLIRPWHVLIFKVADVVTVISNYLATRARQYNVSVPIELVPNGVDVKRFSSPSSGARANIRRTFGFSDTDPVIITLSRLVQKNCIGDIIQALKFLPETYKLLIVGSGGLEASLHSLACDIGVAKRVVFAGTVSPHETPEYLAAADVFVRPSASEGFGISFIEAMAASVPVVATAVGGIVDFLEDKKTGLVCEVKNPEDIARKINILVRDRALRDGIVVSAFAMVSLKYDWSGISEQMRARAFNPVFTLKKERILIATGIYPPEVGGPATYAKALTEILWKQGYANTVVTYGWEKKLPIVLRHFVYFFRLFLPIRSSDWVLALDTFSSGMPAVWASTIFREKAIVRVGGDFLWEHYIERTGDRVSLPDFYKITPPLSFKERLIRRLSLFTLHRASLLVFSTEWQRKLWRVPFGLKTDRTLVIENYYGEKIASVAPSEKNFIWAGRPITLKNVTLLKSAFTRAEEKASDITLECLAVPHQVLMEKIRRAYAIILPSISEVSPNFILEAIRYEKPFIVSKYCGILDRIGELGVTVDPLRQDSITEAVLKLSDDATYAHIRKALHEFTFTHTWDEIAEAFVNAFKRL</sequence>
<protein>
    <recommendedName>
        <fullName evidence="5">Glycosyl transferase family 1 domain-containing protein</fullName>
    </recommendedName>
</protein>
<evidence type="ECO:0000259" key="1">
    <source>
        <dbReference type="Pfam" id="PF00534"/>
    </source>
</evidence>
<reference evidence="3 4" key="1">
    <citation type="journal article" date="2016" name="Nat. Commun.">
        <title>Thousands of microbial genomes shed light on interconnected biogeochemical processes in an aquifer system.</title>
        <authorList>
            <person name="Anantharaman K."/>
            <person name="Brown C.T."/>
            <person name="Hug L.A."/>
            <person name="Sharon I."/>
            <person name="Castelle C.J."/>
            <person name="Probst A.J."/>
            <person name="Thomas B.C."/>
            <person name="Singh A."/>
            <person name="Wilkins M.J."/>
            <person name="Karaoz U."/>
            <person name="Brodie E.L."/>
            <person name="Williams K.H."/>
            <person name="Hubbard S.S."/>
            <person name="Banfield J.F."/>
        </authorList>
    </citation>
    <scope>NUCLEOTIDE SEQUENCE [LARGE SCALE GENOMIC DNA]</scope>
</reference>
<gene>
    <name evidence="3" type="ORF">A3C06_02700</name>
</gene>
<dbReference type="PANTHER" id="PTHR45947">
    <property type="entry name" value="SULFOQUINOVOSYL TRANSFERASE SQD2"/>
    <property type="match status" value="1"/>
</dbReference>
<dbReference type="Gene3D" id="3.40.50.2000">
    <property type="entry name" value="Glycogen Phosphorylase B"/>
    <property type="match status" value="3"/>
</dbReference>
<proteinExistence type="predicted"/>
<dbReference type="EMBL" id="MHRQ01000020">
    <property type="protein sequence ID" value="OHA26462.1"/>
    <property type="molecule type" value="Genomic_DNA"/>
</dbReference>
<evidence type="ECO:0000313" key="4">
    <source>
        <dbReference type="Proteomes" id="UP000177565"/>
    </source>
</evidence>
<dbReference type="Proteomes" id="UP000177565">
    <property type="component" value="Unassembled WGS sequence"/>
</dbReference>
<dbReference type="Pfam" id="PF00534">
    <property type="entry name" value="Glycos_transf_1"/>
    <property type="match status" value="1"/>
</dbReference>
<comment type="caution">
    <text evidence="3">The sequence shown here is derived from an EMBL/GenBank/DDBJ whole genome shotgun (WGS) entry which is preliminary data.</text>
</comment>
<dbReference type="STRING" id="1802312.A3C06_02700"/>